<dbReference type="PANTHER" id="PTHR13696:SF52">
    <property type="entry name" value="PARA FAMILY PROTEIN CT_582"/>
    <property type="match status" value="1"/>
</dbReference>
<evidence type="ECO:0000259" key="2">
    <source>
        <dbReference type="Pfam" id="PF01656"/>
    </source>
</evidence>
<dbReference type="InterPro" id="IPR050678">
    <property type="entry name" value="DNA_Partitioning_ATPase"/>
</dbReference>
<dbReference type="NCBIfam" id="NF047398">
    <property type="entry name" value="AAA_KGGVGR"/>
    <property type="match status" value="1"/>
</dbReference>
<sequence length="997" mass="110766">MSGRGGRLVTFYSFKGGVGRSTVLATVAWILASSGRRVLVVDMDLDSPGVHRFFPDIPGLAPGLDPDLWVRRQSGMLDLLLRYVARRARGGAGEDPAEAADQILAGLGRYIIEKLGAEYREHGGDIHLIQAGYADRDYSRHLIDLPWNQLFVTGPDGQSWSPFLEKFRERVCADYDYVLVDSRTGLGELASISTMSMAHLVVNCFGMSRQGMRGAYELTRSARVPVLPVPTRIELTEPRRAEVARQNYRRQFNDRLPPWAGDPDTYWRSVEIPYHHMWALEEIPAPLSSVGDPVVRACEHLAGLIEYGASGQAGGWPVGGLDTVPLRALDRDRHTSLQARALRQREPAYSHLLVSFAELERPWASWLAGQARELGFEVIEHLVRAAKPPAADDGAAGITRDVGINGDEDPTLEANRLVSQLHEKAEGSFGVVPVLSWDYAAAPVVGPLVEQLRGELTPSKDLCLLPVAVYAEEIIGRPLELNATRLYDLEPHLASQVVADLLGPPLRDAPPAGPAGSRRPAGEDYPGAVPDDPVRLAAQALETALRRQDPHEIVEQLLRGGELALAGYRRQSARGDFSRALERATDEERTSPGPATDPTRVAYRLMRARALIGLARAAVTQLGRSELSEQFRQWQDDLERAWKLADPLWADQTHRSAALRLRTRVLVVRADNPAMSKDEFNVAWERLRALIKAMTPRPPTPIATELATSVAECLLALARLGRSRRRGPDGAVSESAWREQRTGYALEAQELFGVNRDFAGAARATIEIGLIRAERFGESDGTRDLVRDQVRFAYQDAARYMDRAGPDDLSLPEQHEILTGLGLAETTAEQAKRTHLRALTRARKAEGIFPNLAVRSYYHLGKLSEDTERYEYFGWAISRWSNRSIGVVEEYADAFLADEVRDWIHDERYDRAFRTRAQLAVGPEAAMRAAVRAAWTKLRLGGQHREQDVAVIAGWLDKRRVPSSATQTFIDRSFGVHDAAELSFALFVDPVSRRHRR</sequence>
<dbReference type="EMBL" id="JAEACQ010000267">
    <property type="protein sequence ID" value="MBL7631325.1"/>
    <property type="molecule type" value="Genomic_DNA"/>
</dbReference>
<organism evidence="3 4">
    <name type="scientific">Frankia nepalensis</name>
    <dbReference type="NCBI Taxonomy" id="1836974"/>
    <lineage>
        <taxon>Bacteria</taxon>
        <taxon>Bacillati</taxon>
        <taxon>Actinomycetota</taxon>
        <taxon>Actinomycetes</taxon>
        <taxon>Frankiales</taxon>
        <taxon>Frankiaceae</taxon>
        <taxon>Frankia</taxon>
    </lineage>
</organism>
<dbReference type="InterPro" id="IPR002586">
    <property type="entry name" value="CobQ/CobB/MinD/ParA_Nub-bd_dom"/>
</dbReference>
<dbReference type="InterPro" id="IPR027417">
    <property type="entry name" value="P-loop_NTPase"/>
</dbReference>
<accession>A0A937RJ82</accession>
<dbReference type="Pfam" id="PF01656">
    <property type="entry name" value="CbiA"/>
    <property type="match status" value="1"/>
</dbReference>
<name>A0A937RJ82_9ACTN</name>
<keyword evidence="4" id="KW-1185">Reference proteome</keyword>
<dbReference type="Gene3D" id="3.40.50.300">
    <property type="entry name" value="P-loop containing nucleotide triphosphate hydrolases"/>
    <property type="match status" value="1"/>
</dbReference>
<keyword evidence="3" id="KW-0418">Kinase</keyword>
<evidence type="ECO:0000256" key="1">
    <source>
        <dbReference type="SAM" id="MobiDB-lite"/>
    </source>
</evidence>
<protein>
    <submittedName>
        <fullName evidence="3">Tyrosine-protein kinase family protein</fullName>
    </submittedName>
</protein>
<dbReference type="SUPFAM" id="SSF52540">
    <property type="entry name" value="P-loop containing nucleoside triphosphate hydrolases"/>
    <property type="match status" value="1"/>
</dbReference>
<dbReference type="Proteomes" id="UP000604475">
    <property type="component" value="Unassembled WGS sequence"/>
</dbReference>
<evidence type="ECO:0000313" key="3">
    <source>
        <dbReference type="EMBL" id="MBL7631325.1"/>
    </source>
</evidence>
<feature type="region of interest" description="Disordered" evidence="1">
    <location>
        <begin position="504"/>
        <end position="531"/>
    </location>
</feature>
<proteinExistence type="predicted"/>
<reference evidence="3" key="1">
    <citation type="submission" date="2020-12" db="EMBL/GenBank/DDBJ databases">
        <title>Genomic characterization of non-nitrogen-fixing Frankia strains.</title>
        <authorList>
            <person name="Carlos-Shanley C."/>
            <person name="Guerra T."/>
            <person name="Hahn D."/>
        </authorList>
    </citation>
    <scope>NUCLEOTIDE SEQUENCE</scope>
    <source>
        <strain evidence="3">CN6</strain>
    </source>
</reference>
<evidence type="ECO:0000313" key="4">
    <source>
        <dbReference type="Proteomes" id="UP000604475"/>
    </source>
</evidence>
<dbReference type="RefSeq" id="WP_203004338.1">
    <property type="nucleotide sequence ID" value="NZ_JADWYU010000249.1"/>
</dbReference>
<feature type="domain" description="CobQ/CobB/MinD/ParA nucleotide binding" evidence="2">
    <location>
        <begin position="10"/>
        <end position="181"/>
    </location>
</feature>
<comment type="caution">
    <text evidence="3">The sequence shown here is derived from an EMBL/GenBank/DDBJ whole genome shotgun (WGS) entry which is preliminary data.</text>
</comment>
<dbReference type="AlphaFoldDB" id="A0A937RJ82"/>
<dbReference type="GO" id="GO:0016301">
    <property type="term" value="F:kinase activity"/>
    <property type="evidence" value="ECO:0007669"/>
    <property type="project" value="UniProtKB-KW"/>
</dbReference>
<gene>
    <name evidence="3" type="ORF">I7412_30025</name>
</gene>
<dbReference type="PANTHER" id="PTHR13696">
    <property type="entry name" value="P-LOOP CONTAINING NUCLEOSIDE TRIPHOSPHATE HYDROLASE"/>
    <property type="match status" value="1"/>
</dbReference>
<keyword evidence="3" id="KW-0808">Transferase</keyword>